<dbReference type="Pfam" id="PF00651">
    <property type="entry name" value="BTB"/>
    <property type="match status" value="1"/>
</dbReference>
<dbReference type="AlphaFoldDB" id="A0A194WDQ6"/>
<evidence type="ECO:0000313" key="2">
    <source>
        <dbReference type="EMBL" id="KUI74519.1"/>
    </source>
</evidence>
<evidence type="ECO:0000259" key="1">
    <source>
        <dbReference type="PROSITE" id="PS50097"/>
    </source>
</evidence>
<evidence type="ECO:0000313" key="3">
    <source>
        <dbReference type="Proteomes" id="UP000078559"/>
    </source>
</evidence>
<name>A0A194WDQ6_CYTMA</name>
<sequence length="228" mass="25993">MAMEVQDKTIAQVGPTIHFDVDGDLRLDVGENDKVQRFKVCSKTLSRASKVFKAMLYGNFVESKPDSPGHEWVVELPEDDPKSLATVLYIIHNTFSKVPNAVTRDELFGITVLTNKYDMTEILRPWATEWLKPYNPDARLLGQKGDEALLWIAWELGYTELFERALSHLQENCILNSHGKLLANYSHIPLEDNDYIKALGILVYRKLARSLQLSVTAYWMTMAIQHAP</sequence>
<organism evidence="2 3">
    <name type="scientific">Cytospora mali</name>
    <name type="common">Apple Valsa canker fungus</name>
    <name type="synonym">Valsa mali</name>
    <dbReference type="NCBI Taxonomy" id="578113"/>
    <lineage>
        <taxon>Eukaryota</taxon>
        <taxon>Fungi</taxon>
        <taxon>Dikarya</taxon>
        <taxon>Ascomycota</taxon>
        <taxon>Pezizomycotina</taxon>
        <taxon>Sordariomycetes</taxon>
        <taxon>Sordariomycetidae</taxon>
        <taxon>Diaporthales</taxon>
        <taxon>Cytosporaceae</taxon>
        <taxon>Cytospora</taxon>
    </lineage>
</organism>
<dbReference type="InterPro" id="IPR011333">
    <property type="entry name" value="SKP1/BTB/POZ_sf"/>
</dbReference>
<keyword evidence="3" id="KW-1185">Reference proteome</keyword>
<dbReference type="Proteomes" id="UP000078559">
    <property type="component" value="Chromosome 13"/>
</dbReference>
<dbReference type="EMBL" id="CM003110">
    <property type="protein sequence ID" value="KUI74519.1"/>
    <property type="molecule type" value="Genomic_DNA"/>
</dbReference>
<accession>A0A194WDQ6</accession>
<proteinExistence type="predicted"/>
<dbReference type="SMART" id="SM00225">
    <property type="entry name" value="BTB"/>
    <property type="match status" value="1"/>
</dbReference>
<dbReference type="InterPro" id="IPR000210">
    <property type="entry name" value="BTB/POZ_dom"/>
</dbReference>
<feature type="domain" description="BTB" evidence="1">
    <location>
        <begin position="23"/>
        <end position="100"/>
    </location>
</feature>
<dbReference type="OrthoDB" id="5275938at2759"/>
<dbReference type="PROSITE" id="PS50097">
    <property type="entry name" value="BTB"/>
    <property type="match status" value="1"/>
</dbReference>
<reference evidence="2" key="1">
    <citation type="submission" date="2014-12" db="EMBL/GenBank/DDBJ databases">
        <title>Genome Sequence of Valsa Canker Pathogens Uncovers a Specific Adaption of Colonization on Woody Bark.</title>
        <authorList>
            <person name="Yin Z."/>
            <person name="Liu H."/>
            <person name="Gao X."/>
            <person name="Li Z."/>
            <person name="Song N."/>
            <person name="Ke X."/>
            <person name="Dai Q."/>
            <person name="Wu Y."/>
            <person name="Sun Y."/>
            <person name="Xu J.-R."/>
            <person name="Kang Z.K."/>
            <person name="Wang L."/>
            <person name="Huang L."/>
        </authorList>
    </citation>
    <scope>NUCLEOTIDE SEQUENCE [LARGE SCALE GENOMIC DNA]</scope>
    <source>
        <strain evidence="2">03-8</strain>
    </source>
</reference>
<gene>
    <name evidence="2" type="ORF">VM1G_10091</name>
</gene>
<protein>
    <recommendedName>
        <fullName evidence="1">BTB domain-containing protein</fullName>
    </recommendedName>
</protein>
<dbReference type="SUPFAM" id="SSF54695">
    <property type="entry name" value="POZ domain"/>
    <property type="match status" value="1"/>
</dbReference>
<dbReference type="SMR" id="A0A194WDQ6"/>
<dbReference type="Gene3D" id="3.30.710.10">
    <property type="entry name" value="Potassium Channel Kv1.1, Chain A"/>
    <property type="match status" value="1"/>
</dbReference>